<feature type="compositionally biased region" description="Acidic residues" evidence="6">
    <location>
        <begin position="11"/>
        <end position="23"/>
    </location>
</feature>
<keyword evidence="2" id="KW-0489">Methyltransferase</keyword>
<dbReference type="InterPro" id="IPR038459">
    <property type="entry name" value="MT_TRM10-typ_sf"/>
</dbReference>
<dbReference type="EC" id="2.1.1.221" evidence="1"/>
<dbReference type="GO" id="GO:0008168">
    <property type="term" value="F:methyltransferase activity"/>
    <property type="evidence" value="ECO:0007669"/>
    <property type="project" value="UniProtKB-KW"/>
</dbReference>
<evidence type="ECO:0000256" key="2">
    <source>
        <dbReference type="ARBA" id="ARBA00022603"/>
    </source>
</evidence>
<feature type="compositionally biased region" description="Basic residues" evidence="6">
    <location>
        <begin position="48"/>
        <end position="80"/>
    </location>
</feature>
<evidence type="ECO:0000313" key="10">
    <source>
        <dbReference type="WBParaSite" id="PSAMB.scaffold16175size1391.g36826.t1"/>
    </source>
</evidence>
<evidence type="ECO:0000256" key="6">
    <source>
        <dbReference type="SAM" id="MobiDB-lite"/>
    </source>
</evidence>
<evidence type="ECO:0000259" key="7">
    <source>
        <dbReference type="PROSITE" id="PS51675"/>
    </source>
</evidence>
<dbReference type="AlphaFoldDB" id="A0A914V718"/>
<evidence type="ECO:0000256" key="1">
    <source>
        <dbReference type="ARBA" id="ARBA00012797"/>
    </source>
</evidence>
<dbReference type="Gene3D" id="3.40.1280.30">
    <property type="match status" value="1"/>
</dbReference>
<dbReference type="InterPro" id="IPR007356">
    <property type="entry name" value="tRNA_m1G_MeTrfase_euk"/>
</dbReference>
<keyword evidence="3" id="KW-0808">Transferase</keyword>
<dbReference type="InterPro" id="IPR028564">
    <property type="entry name" value="MT_TRM10-typ"/>
</dbReference>
<accession>A0A914V718</accession>
<evidence type="ECO:0000256" key="4">
    <source>
        <dbReference type="ARBA" id="ARBA00022691"/>
    </source>
</evidence>
<feature type="region of interest" description="Disordered" evidence="6">
    <location>
        <begin position="1"/>
        <end position="99"/>
    </location>
</feature>
<dbReference type="GO" id="GO:0005654">
    <property type="term" value="C:nucleoplasm"/>
    <property type="evidence" value="ECO:0007669"/>
    <property type="project" value="TreeGrafter"/>
</dbReference>
<evidence type="ECO:0000313" key="9">
    <source>
        <dbReference type="WBParaSite" id="PSAMB.scaffold10369size4126.g33249.t1"/>
    </source>
</evidence>
<name>A0A914V718_9BILA</name>
<comment type="catalytic activity">
    <reaction evidence="5">
        <text>guanosine(9) in tRNA + S-adenosyl-L-methionine = N(1)-methylguanosine(9) in tRNA + S-adenosyl-L-homocysteine + H(+)</text>
        <dbReference type="Rhea" id="RHEA:43156"/>
        <dbReference type="Rhea" id="RHEA-COMP:10367"/>
        <dbReference type="Rhea" id="RHEA-COMP:10368"/>
        <dbReference type="ChEBI" id="CHEBI:15378"/>
        <dbReference type="ChEBI" id="CHEBI:57856"/>
        <dbReference type="ChEBI" id="CHEBI:59789"/>
        <dbReference type="ChEBI" id="CHEBI:73542"/>
        <dbReference type="ChEBI" id="CHEBI:74269"/>
        <dbReference type="EC" id="2.1.1.221"/>
    </reaction>
</comment>
<sequence length="161" mass="18427">MSDSPPPTGCDDSDNNEEQDESGSEGASDTQDNGEASSVQGGLPLSKRQMKKQQKKQWLREQRKGKRKLERERRKEKRRIARENGEDLSADAPSRKKLREQTMASSSCRIRIAVDMSFDHLMSERDLRKSLSQLNFCYATNRRCANPVQFFVTNFNGPSRK</sequence>
<proteinExistence type="predicted"/>
<dbReference type="GO" id="GO:0002939">
    <property type="term" value="P:tRNA N1-guanine methylation"/>
    <property type="evidence" value="ECO:0007669"/>
    <property type="project" value="TreeGrafter"/>
</dbReference>
<dbReference type="PANTHER" id="PTHR13563">
    <property type="entry name" value="TRNA (GUANINE-9-) METHYLTRANSFERASE"/>
    <property type="match status" value="1"/>
</dbReference>
<reference evidence="9 10" key="1">
    <citation type="submission" date="2022-11" db="UniProtKB">
        <authorList>
            <consortium name="WormBaseParasite"/>
        </authorList>
    </citation>
    <scope>IDENTIFICATION</scope>
</reference>
<evidence type="ECO:0000256" key="3">
    <source>
        <dbReference type="ARBA" id="ARBA00022679"/>
    </source>
</evidence>
<feature type="domain" description="SAM-dependent MTase TRM10-type" evidence="7">
    <location>
        <begin position="94"/>
        <end position="161"/>
    </location>
</feature>
<protein>
    <recommendedName>
        <fullName evidence="1">tRNA (guanine(9)-N(1))-methyltransferase</fullName>
        <ecNumber evidence="1">2.1.1.221</ecNumber>
    </recommendedName>
</protein>
<feature type="compositionally biased region" description="Polar residues" evidence="6">
    <location>
        <begin position="27"/>
        <end position="40"/>
    </location>
</feature>
<evidence type="ECO:0000313" key="8">
    <source>
        <dbReference type="Proteomes" id="UP000887566"/>
    </source>
</evidence>
<dbReference type="PANTHER" id="PTHR13563:SF13">
    <property type="entry name" value="TRNA METHYLTRANSFERASE 10 HOMOLOG A"/>
    <property type="match status" value="1"/>
</dbReference>
<organism evidence="8 10">
    <name type="scientific">Plectus sambesii</name>
    <dbReference type="NCBI Taxonomy" id="2011161"/>
    <lineage>
        <taxon>Eukaryota</taxon>
        <taxon>Metazoa</taxon>
        <taxon>Ecdysozoa</taxon>
        <taxon>Nematoda</taxon>
        <taxon>Chromadorea</taxon>
        <taxon>Plectida</taxon>
        <taxon>Plectina</taxon>
        <taxon>Plectoidea</taxon>
        <taxon>Plectidae</taxon>
        <taxon>Plectus</taxon>
    </lineage>
</organism>
<dbReference type="PROSITE" id="PS51675">
    <property type="entry name" value="SAM_MT_TRM10"/>
    <property type="match status" value="1"/>
</dbReference>
<dbReference type="Proteomes" id="UP000887566">
    <property type="component" value="Unplaced"/>
</dbReference>
<evidence type="ECO:0000256" key="5">
    <source>
        <dbReference type="ARBA" id="ARBA00048434"/>
    </source>
</evidence>
<dbReference type="WBParaSite" id="PSAMB.scaffold16175size1391.g36826.t1">
    <property type="protein sequence ID" value="PSAMB.scaffold16175size1391.g36826.t1"/>
    <property type="gene ID" value="PSAMB.scaffold16175size1391.g36826"/>
</dbReference>
<dbReference type="GO" id="GO:0000049">
    <property type="term" value="F:tRNA binding"/>
    <property type="evidence" value="ECO:0007669"/>
    <property type="project" value="TreeGrafter"/>
</dbReference>
<dbReference type="WBParaSite" id="PSAMB.scaffold10369size4126.g33249.t1">
    <property type="protein sequence ID" value="PSAMB.scaffold10369size4126.g33249.t1"/>
    <property type="gene ID" value="PSAMB.scaffold10369size4126.g33249"/>
</dbReference>
<keyword evidence="4" id="KW-0949">S-adenosyl-L-methionine</keyword>
<keyword evidence="8" id="KW-1185">Reference proteome</keyword>